<feature type="domain" description="Histidine kinase" evidence="16">
    <location>
        <begin position="266"/>
        <end position="482"/>
    </location>
</feature>
<dbReference type="Proteomes" id="UP000245125">
    <property type="component" value="Unassembled WGS sequence"/>
</dbReference>
<dbReference type="PROSITE" id="PS50109">
    <property type="entry name" value="HIS_KIN"/>
    <property type="match status" value="1"/>
</dbReference>
<dbReference type="SMART" id="SM00388">
    <property type="entry name" value="HisKA"/>
    <property type="match status" value="1"/>
</dbReference>
<evidence type="ECO:0000256" key="1">
    <source>
        <dbReference type="ARBA" id="ARBA00000085"/>
    </source>
</evidence>
<dbReference type="SMART" id="SM00387">
    <property type="entry name" value="HATPase_c"/>
    <property type="match status" value="1"/>
</dbReference>
<feature type="transmembrane region" description="Helical" evidence="15">
    <location>
        <begin position="184"/>
        <end position="205"/>
    </location>
</feature>
<dbReference type="Gene3D" id="6.10.340.10">
    <property type="match status" value="1"/>
</dbReference>
<evidence type="ECO:0000256" key="12">
    <source>
        <dbReference type="ARBA" id="ARBA00023012"/>
    </source>
</evidence>
<evidence type="ECO:0000256" key="8">
    <source>
        <dbReference type="ARBA" id="ARBA00022741"/>
    </source>
</evidence>
<keyword evidence="5" id="KW-0597">Phosphoprotein</keyword>
<evidence type="ECO:0000256" key="11">
    <source>
        <dbReference type="ARBA" id="ARBA00022989"/>
    </source>
</evidence>
<organism evidence="18 19">
    <name type="scientific">Candidatus Sulfobium mesophilum</name>
    <dbReference type="NCBI Taxonomy" id="2016548"/>
    <lineage>
        <taxon>Bacteria</taxon>
        <taxon>Pseudomonadati</taxon>
        <taxon>Nitrospirota</taxon>
        <taxon>Nitrospiria</taxon>
        <taxon>Nitrospirales</taxon>
        <taxon>Nitrospiraceae</taxon>
        <taxon>Candidatus Sulfobium</taxon>
    </lineage>
</organism>
<dbReference type="EMBL" id="OUUY01000102">
    <property type="protein sequence ID" value="SPQ01424.1"/>
    <property type="molecule type" value="Genomic_DNA"/>
</dbReference>
<dbReference type="CDD" id="cd00082">
    <property type="entry name" value="HisKA"/>
    <property type="match status" value="1"/>
</dbReference>
<keyword evidence="12" id="KW-0902">Two-component regulatory system</keyword>
<dbReference type="SUPFAM" id="SSF47384">
    <property type="entry name" value="Homodimeric domain of signal transducing histidine kinase"/>
    <property type="match status" value="1"/>
</dbReference>
<dbReference type="PRINTS" id="PR00344">
    <property type="entry name" value="BCTRLSENSOR"/>
</dbReference>
<keyword evidence="7 15" id="KW-0812">Transmembrane</keyword>
<evidence type="ECO:0000313" key="18">
    <source>
        <dbReference type="EMBL" id="SPQ01424.1"/>
    </source>
</evidence>
<feature type="region of interest" description="Disordered" evidence="14">
    <location>
        <begin position="94"/>
        <end position="120"/>
    </location>
</feature>
<sequence length="485" mass="54239">MLKYTKDKMKISITHRLFLSILTATCIAILCIFFIMQWSIDRGFIQYLKTLDQAVLERASERLIQSYTEHGNWNFLRDNPRFWIMQMMAERPDDRDASKRLHEPEHDRQGPPLPSQPGISHRPRIRFILLDAERKALLGNPADAEDANFRPLLHDGKTIGYVGLLSPKHFLSPPQLQFLKQQKASLILAAIGIVLVVAIFSLPLAHHLVMPIKAMAAATHALASGRYSSRVPVATSDELGQLARDFNAMAFTLEQNDKARRQWVADISHELRTPLSVLRGEIEALLEGIRKTTPETITSLHAEVLRLHRLVEDLYQLSLADLGTLSYRKEDLNLAYILKESIESHHADFTLKGITLTEDIAQGLETKVFADRQRLSQLFGNLLDNSLRYTDAGGKLDVRLSCNKGQAVIDFEDSAPGVPESELEKIFDRLYRVEESRSRASGGAGLGLAICKNIVEAHAGMISAHPSPFGGLMVKVTIPVSRGCS</sequence>
<dbReference type="InterPro" id="IPR005467">
    <property type="entry name" value="His_kinase_dom"/>
</dbReference>
<keyword evidence="9 18" id="KW-0418">Kinase</keyword>
<dbReference type="Pfam" id="PF00672">
    <property type="entry name" value="HAMP"/>
    <property type="match status" value="1"/>
</dbReference>
<dbReference type="GO" id="GO:0005886">
    <property type="term" value="C:plasma membrane"/>
    <property type="evidence" value="ECO:0007669"/>
    <property type="project" value="UniProtKB-SubCell"/>
</dbReference>
<dbReference type="InterPro" id="IPR003661">
    <property type="entry name" value="HisK_dim/P_dom"/>
</dbReference>
<dbReference type="EC" id="2.7.13.3" evidence="3"/>
<feature type="compositionally biased region" description="Basic and acidic residues" evidence="14">
    <location>
        <begin position="94"/>
        <end position="109"/>
    </location>
</feature>
<feature type="domain" description="HAMP" evidence="17">
    <location>
        <begin position="206"/>
        <end position="258"/>
    </location>
</feature>
<dbReference type="Gene3D" id="3.30.565.10">
    <property type="entry name" value="Histidine kinase-like ATPase, C-terminal domain"/>
    <property type="match status" value="1"/>
</dbReference>
<evidence type="ECO:0000256" key="15">
    <source>
        <dbReference type="SAM" id="Phobius"/>
    </source>
</evidence>
<evidence type="ECO:0000256" key="7">
    <source>
        <dbReference type="ARBA" id="ARBA00022692"/>
    </source>
</evidence>
<accession>A0A2U3QJ45</accession>
<dbReference type="Pfam" id="PF00512">
    <property type="entry name" value="HisKA"/>
    <property type="match status" value="1"/>
</dbReference>
<dbReference type="InterPro" id="IPR004358">
    <property type="entry name" value="Sig_transdc_His_kin-like_C"/>
</dbReference>
<dbReference type="InterPro" id="IPR003660">
    <property type="entry name" value="HAMP_dom"/>
</dbReference>
<evidence type="ECO:0000313" key="19">
    <source>
        <dbReference type="Proteomes" id="UP000245125"/>
    </source>
</evidence>
<comment type="catalytic activity">
    <reaction evidence="1">
        <text>ATP + protein L-histidine = ADP + protein N-phospho-L-histidine.</text>
        <dbReference type="EC" id="2.7.13.3"/>
    </reaction>
</comment>
<dbReference type="Gene3D" id="1.10.287.130">
    <property type="match status" value="1"/>
</dbReference>
<evidence type="ECO:0000256" key="13">
    <source>
        <dbReference type="ARBA" id="ARBA00023136"/>
    </source>
</evidence>
<dbReference type="InterPro" id="IPR050398">
    <property type="entry name" value="HssS/ArlS-like"/>
</dbReference>
<reference evidence="19" key="1">
    <citation type="submission" date="2018-03" db="EMBL/GenBank/DDBJ databases">
        <authorList>
            <person name="Zecchin S."/>
        </authorList>
    </citation>
    <scope>NUCLEOTIDE SEQUENCE [LARGE SCALE GENOMIC DNA]</scope>
</reference>
<evidence type="ECO:0000256" key="14">
    <source>
        <dbReference type="SAM" id="MobiDB-lite"/>
    </source>
</evidence>
<evidence type="ECO:0000256" key="3">
    <source>
        <dbReference type="ARBA" id="ARBA00012438"/>
    </source>
</evidence>
<dbReference type="FunFam" id="3.30.565.10:FF:000006">
    <property type="entry name" value="Sensor histidine kinase WalK"/>
    <property type="match status" value="1"/>
</dbReference>
<evidence type="ECO:0000256" key="2">
    <source>
        <dbReference type="ARBA" id="ARBA00004651"/>
    </source>
</evidence>
<keyword evidence="6" id="KW-0808">Transferase</keyword>
<evidence type="ECO:0000256" key="10">
    <source>
        <dbReference type="ARBA" id="ARBA00022840"/>
    </source>
</evidence>
<gene>
    <name evidence="18" type="primary">baeS</name>
    <name evidence="18" type="ORF">NBG4_540008</name>
</gene>
<evidence type="ECO:0000259" key="16">
    <source>
        <dbReference type="PROSITE" id="PS50109"/>
    </source>
</evidence>
<dbReference type="InterPro" id="IPR036890">
    <property type="entry name" value="HATPase_C_sf"/>
</dbReference>
<keyword evidence="13 15" id="KW-0472">Membrane</keyword>
<name>A0A2U3QJ45_9BACT</name>
<proteinExistence type="predicted"/>
<evidence type="ECO:0000256" key="5">
    <source>
        <dbReference type="ARBA" id="ARBA00022553"/>
    </source>
</evidence>
<comment type="subcellular location">
    <subcellularLocation>
        <location evidence="2">Cell membrane</location>
        <topology evidence="2">Multi-pass membrane protein</topology>
    </subcellularLocation>
</comment>
<dbReference type="SMART" id="SM00304">
    <property type="entry name" value="HAMP"/>
    <property type="match status" value="1"/>
</dbReference>
<evidence type="ECO:0000259" key="17">
    <source>
        <dbReference type="PROSITE" id="PS50885"/>
    </source>
</evidence>
<keyword evidence="4" id="KW-1003">Cell membrane</keyword>
<keyword evidence="19" id="KW-1185">Reference proteome</keyword>
<dbReference type="CDD" id="cd06225">
    <property type="entry name" value="HAMP"/>
    <property type="match status" value="1"/>
</dbReference>
<dbReference type="PANTHER" id="PTHR45528:SF1">
    <property type="entry name" value="SENSOR HISTIDINE KINASE CPXA"/>
    <property type="match status" value="1"/>
</dbReference>
<dbReference type="SUPFAM" id="SSF55874">
    <property type="entry name" value="ATPase domain of HSP90 chaperone/DNA topoisomerase II/histidine kinase"/>
    <property type="match status" value="1"/>
</dbReference>
<dbReference type="PROSITE" id="PS50885">
    <property type="entry name" value="HAMP"/>
    <property type="match status" value="1"/>
</dbReference>
<keyword evidence="10" id="KW-0067">ATP-binding</keyword>
<dbReference type="AlphaFoldDB" id="A0A2U3QJ45"/>
<dbReference type="SUPFAM" id="SSF158472">
    <property type="entry name" value="HAMP domain-like"/>
    <property type="match status" value="1"/>
</dbReference>
<evidence type="ECO:0000256" key="9">
    <source>
        <dbReference type="ARBA" id="ARBA00022777"/>
    </source>
</evidence>
<dbReference type="PANTHER" id="PTHR45528">
    <property type="entry name" value="SENSOR HISTIDINE KINASE CPXA"/>
    <property type="match status" value="1"/>
</dbReference>
<dbReference type="Pfam" id="PF02518">
    <property type="entry name" value="HATPase_c"/>
    <property type="match status" value="1"/>
</dbReference>
<feature type="transmembrane region" description="Helical" evidence="15">
    <location>
        <begin position="21"/>
        <end position="40"/>
    </location>
</feature>
<dbReference type="InterPro" id="IPR003594">
    <property type="entry name" value="HATPase_dom"/>
</dbReference>
<dbReference type="InterPro" id="IPR036097">
    <property type="entry name" value="HisK_dim/P_sf"/>
</dbReference>
<keyword evidence="11 15" id="KW-1133">Transmembrane helix</keyword>
<evidence type="ECO:0000256" key="4">
    <source>
        <dbReference type="ARBA" id="ARBA00022475"/>
    </source>
</evidence>
<evidence type="ECO:0000256" key="6">
    <source>
        <dbReference type="ARBA" id="ARBA00022679"/>
    </source>
</evidence>
<dbReference type="GO" id="GO:0005524">
    <property type="term" value="F:ATP binding"/>
    <property type="evidence" value="ECO:0007669"/>
    <property type="project" value="UniProtKB-KW"/>
</dbReference>
<dbReference type="GO" id="GO:0000155">
    <property type="term" value="F:phosphorelay sensor kinase activity"/>
    <property type="evidence" value="ECO:0007669"/>
    <property type="project" value="InterPro"/>
</dbReference>
<protein>
    <recommendedName>
        <fullName evidence="3">histidine kinase</fullName>
        <ecNumber evidence="3">2.7.13.3</ecNumber>
    </recommendedName>
</protein>
<keyword evidence="8" id="KW-0547">Nucleotide-binding</keyword>